<dbReference type="Pfam" id="PF00356">
    <property type="entry name" value="LacI"/>
    <property type="match status" value="1"/>
</dbReference>
<dbReference type="InterPro" id="IPR010982">
    <property type="entry name" value="Lambda_DNA-bd_dom_sf"/>
</dbReference>
<evidence type="ECO:0000256" key="3">
    <source>
        <dbReference type="ARBA" id="ARBA00023125"/>
    </source>
</evidence>
<dbReference type="Gene3D" id="1.10.260.40">
    <property type="entry name" value="lambda repressor-like DNA-binding domains"/>
    <property type="match status" value="1"/>
</dbReference>
<dbReference type="CDD" id="cd06267">
    <property type="entry name" value="PBP1_LacI_sugar_binding-like"/>
    <property type="match status" value="1"/>
</dbReference>
<dbReference type="PANTHER" id="PTHR30146">
    <property type="entry name" value="LACI-RELATED TRANSCRIPTIONAL REPRESSOR"/>
    <property type="match status" value="1"/>
</dbReference>
<dbReference type="Pfam" id="PF13377">
    <property type="entry name" value="Peripla_BP_3"/>
    <property type="match status" value="1"/>
</dbReference>
<reference evidence="6 7" key="1">
    <citation type="submission" date="2016-11" db="EMBL/GenBank/DDBJ databases">
        <authorList>
            <person name="Jaros S."/>
            <person name="Januszkiewicz K."/>
            <person name="Wedrychowicz H."/>
        </authorList>
    </citation>
    <scope>NUCLEOTIDE SEQUENCE [LARGE SCALE GENOMIC DNA]</scope>
    <source>
        <strain evidence="6 7">DSM 26892</strain>
    </source>
</reference>
<dbReference type="Proteomes" id="UP000184040">
    <property type="component" value="Unassembled WGS sequence"/>
</dbReference>
<keyword evidence="7" id="KW-1185">Reference proteome</keyword>
<feature type="domain" description="HTH lacI-type" evidence="5">
    <location>
        <begin position="23"/>
        <end position="77"/>
    </location>
</feature>
<evidence type="ECO:0000256" key="1">
    <source>
        <dbReference type="ARBA" id="ARBA00022491"/>
    </source>
</evidence>
<keyword evidence="4" id="KW-0804">Transcription</keyword>
<dbReference type="PANTHER" id="PTHR30146:SF148">
    <property type="entry name" value="HTH-TYPE TRANSCRIPTIONAL REPRESSOR PURR-RELATED"/>
    <property type="match status" value="1"/>
</dbReference>
<dbReference type="InterPro" id="IPR000843">
    <property type="entry name" value="HTH_LacI"/>
</dbReference>
<dbReference type="AlphaFoldDB" id="A0A1M6JR80"/>
<evidence type="ECO:0000256" key="4">
    <source>
        <dbReference type="ARBA" id="ARBA00023163"/>
    </source>
</evidence>
<accession>A0A1M6JR80</accession>
<dbReference type="EMBL" id="FQZA01000010">
    <property type="protein sequence ID" value="SHJ49265.1"/>
    <property type="molecule type" value="Genomic_DNA"/>
</dbReference>
<gene>
    <name evidence="6" type="ORF">SAMN04488012_11075</name>
</gene>
<evidence type="ECO:0000313" key="6">
    <source>
        <dbReference type="EMBL" id="SHJ49265.1"/>
    </source>
</evidence>
<name>A0A1M6JR80_9RHOB</name>
<proteinExistence type="predicted"/>
<protein>
    <submittedName>
        <fullName evidence="6">Transcriptional regulator, LacI family</fullName>
    </submittedName>
</protein>
<dbReference type="SMART" id="SM00354">
    <property type="entry name" value="HTH_LACI"/>
    <property type="match status" value="1"/>
</dbReference>
<evidence type="ECO:0000313" key="7">
    <source>
        <dbReference type="Proteomes" id="UP000184040"/>
    </source>
</evidence>
<dbReference type="InterPro" id="IPR046335">
    <property type="entry name" value="LacI/GalR-like_sensor"/>
</dbReference>
<dbReference type="PROSITE" id="PS50932">
    <property type="entry name" value="HTH_LACI_2"/>
    <property type="match status" value="1"/>
</dbReference>
<sequence>MFEAGEGGGPISVEHDISRPPRVTIKTVARDAGVSVAAVSKVLNNAYGVSDDMRTRVMRSVERLGYRPSFAARGMRGQTDTFGVLLIDMRNPFLADLTEGIKAGLNAAGKRMMISFGGAETVIEKSLIDAMIDMRMDGVIMVAPRLPSGELEDYARQMPTVLIGHHEPDAASFDTVNSDDERGATMAVEQLVRRGFRDIWMLCAPRRVGGHEVGDRREAGYYAAMQAAGLSDRARVVESRSETGDDPAEFSALLDALPRPGAVFSWSDIHGVPLITEARARGLRVPEDFAVVGYDNSSLARLMPVSLSSIDQQGIEVGRKAAETLLARVERGSKGRHILIPPKLVLRTSG</sequence>
<organism evidence="6 7">
    <name type="scientific">Palleronia salina</name>
    <dbReference type="NCBI Taxonomy" id="313368"/>
    <lineage>
        <taxon>Bacteria</taxon>
        <taxon>Pseudomonadati</taxon>
        <taxon>Pseudomonadota</taxon>
        <taxon>Alphaproteobacteria</taxon>
        <taxon>Rhodobacterales</taxon>
        <taxon>Roseobacteraceae</taxon>
        <taxon>Palleronia</taxon>
    </lineage>
</organism>
<evidence type="ECO:0000259" key="5">
    <source>
        <dbReference type="PROSITE" id="PS50932"/>
    </source>
</evidence>
<dbReference type="CDD" id="cd01392">
    <property type="entry name" value="HTH_LacI"/>
    <property type="match status" value="1"/>
</dbReference>
<evidence type="ECO:0000256" key="2">
    <source>
        <dbReference type="ARBA" id="ARBA00023015"/>
    </source>
</evidence>
<dbReference type="SUPFAM" id="SSF53822">
    <property type="entry name" value="Periplasmic binding protein-like I"/>
    <property type="match status" value="1"/>
</dbReference>
<dbReference type="GO" id="GO:0000976">
    <property type="term" value="F:transcription cis-regulatory region binding"/>
    <property type="evidence" value="ECO:0007669"/>
    <property type="project" value="TreeGrafter"/>
</dbReference>
<dbReference type="SUPFAM" id="SSF47413">
    <property type="entry name" value="lambda repressor-like DNA-binding domains"/>
    <property type="match status" value="1"/>
</dbReference>
<keyword evidence="3" id="KW-0238">DNA-binding</keyword>
<dbReference type="GO" id="GO:0003700">
    <property type="term" value="F:DNA-binding transcription factor activity"/>
    <property type="evidence" value="ECO:0007669"/>
    <property type="project" value="TreeGrafter"/>
</dbReference>
<dbReference type="Gene3D" id="3.40.50.2300">
    <property type="match status" value="2"/>
</dbReference>
<dbReference type="STRING" id="313368.SAMN04488012_11075"/>
<dbReference type="InterPro" id="IPR028082">
    <property type="entry name" value="Peripla_BP_I"/>
</dbReference>
<keyword evidence="1" id="KW-0678">Repressor</keyword>
<keyword evidence="2" id="KW-0805">Transcription regulation</keyword>